<dbReference type="OrthoDB" id="9790951at2"/>
<evidence type="ECO:0000256" key="2">
    <source>
        <dbReference type="ARBA" id="ARBA00022692"/>
    </source>
</evidence>
<dbReference type="STRING" id="314344.AL013_06855"/>
<dbReference type="eggNOG" id="COG2433">
    <property type="taxonomic scope" value="Bacteria"/>
</dbReference>
<feature type="domain" description="SH3b" evidence="9">
    <location>
        <begin position="19"/>
        <end position="84"/>
    </location>
</feature>
<dbReference type="PROSITE" id="PS51781">
    <property type="entry name" value="SH3B"/>
    <property type="match status" value="1"/>
</dbReference>
<dbReference type="NCBIfam" id="TIGR04211">
    <property type="entry name" value="SH3_and_anchor"/>
    <property type="match status" value="1"/>
</dbReference>
<dbReference type="InterPro" id="IPR016476">
    <property type="entry name" value="SH3_dom_pro"/>
</dbReference>
<keyword evidence="4 7" id="KW-1133">Transmembrane helix</keyword>
<dbReference type="AlphaFoldDB" id="Q0F0Z0"/>
<evidence type="ECO:0000313" key="11">
    <source>
        <dbReference type="Proteomes" id="UP000005297"/>
    </source>
</evidence>
<keyword evidence="3 8" id="KW-0732">Signal</keyword>
<gene>
    <name evidence="10" type="ORF">SPV1_11731</name>
</gene>
<dbReference type="InterPro" id="IPR003646">
    <property type="entry name" value="SH3-like_bac-type"/>
</dbReference>
<evidence type="ECO:0000259" key="9">
    <source>
        <dbReference type="PROSITE" id="PS51781"/>
    </source>
</evidence>
<dbReference type="Gene3D" id="2.30.30.40">
    <property type="entry name" value="SH3 Domains"/>
    <property type="match status" value="1"/>
</dbReference>
<evidence type="ECO:0000256" key="4">
    <source>
        <dbReference type="ARBA" id="ARBA00022989"/>
    </source>
</evidence>
<dbReference type="RefSeq" id="WP_009849864.1">
    <property type="nucleotide sequence ID" value="NZ_DS022294.1"/>
</dbReference>
<sequence length="209" mass="23156">MRLIFVIIGLLACATTALADTRYIVDQATLPMRSGQSTSFKIIGMLPSGMAVDVLEQAESGYSRIRTPTGKEGWILSRYLMSTPAARDRLAAAELKLTKLNELIQQKKQVEAERDQLKDVKAKLEDELSRIRKTAANAVQIAEENKALKASTATAQTELESLRQQTRDIRSGAQQRWFMLGGGAILLGILLGLILPRLKVRRKSQWGGY</sequence>
<dbReference type="PIRSF" id="PIRSF006158">
    <property type="entry name" value="UCP006158_SH3"/>
    <property type="match status" value="1"/>
</dbReference>
<dbReference type="Pfam" id="PF08239">
    <property type="entry name" value="SH3_3"/>
    <property type="match status" value="1"/>
</dbReference>
<comment type="caution">
    <text evidence="10">The sequence shown here is derived from an EMBL/GenBank/DDBJ whole genome shotgun (WGS) entry which is preliminary data.</text>
</comment>
<protein>
    <recommendedName>
        <fullName evidence="9">SH3b domain-containing protein</fullName>
    </recommendedName>
</protein>
<dbReference type="FunCoup" id="Q0F0Z0">
    <property type="interactions" value="40"/>
</dbReference>
<dbReference type="Proteomes" id="UP000005297">
    <property type="component" value="Unassembled WGS sequence"/>
</dbReference>
<name>Q0F0Z0_9PROT</name>
<keyword evidence="11" id="KW-1185">Reference proteome</keyword>
<dbReference type="GO" id="GO:0016020">
    <property type="term" value="C:membrane"/>
    <property type="evidence" value="ECO:0007669"/>
    <property type="project" value="UniProtKB-SubCell"/>
</dbReference>
<accession>Q0F0Z0</accession>
<feature type="signal peptide" evidence="8">
    <location>
        <begin position="1"/>
        <end position="19"/>
    </location>
</feature>
<evidence type="ECO:0000256" key="8">
    <source>
        <dbReference type="SAM" id="SignalP"/>
    </source>
</evidence>
<evidence type="ECO:0000256" key="5">
    <source>
        <dbReference type="ARBA" id="ARBA00023136"/>
    </source>
</evidence>
<keyword evidence="5 7" id="KW-0472">Membrane</keyword>
<feature type="transmembrane region" description="Helical" evidence="7">
    <location>
        <begin position="177"/>
        <end position="195"/>
    </location>
</feature>
<evidence type="ECO:0000256" key="3">
    <source>
        <dbReference type="ARBA" id="ARBA00022729"/>
    </source>
</evidence>
<keyword evidence="2 7" id="KW-0812">Transmembrane</keyword>
<evidence type="ECO:0000313" key="10">
    <source>
        <dbReference type="EMBL" id="EAU55401.1"/>
    </source>
</evidence>
<dbReference type="EMBL" id="AATS01000003">
    <property type="protein sequence ID" value="EAU55401.1"/>
    <property type="molecule type" value="Genomic_DNA"/>
</dbReference>
<dbReference type="HOGENOM" id="CLU_094106_1_1_0"/>
<evidence type="ECO:0000256" key="1">
    <source>
        <dbReference type="ARBA" id="ARBA00004167"/>
    </source>
</evidence>
<dbReference type="InParanoid" id="Q0F0Z0"/>
<proteinExistence type="predicted"/>
<feature type="chain" id="PRO_5004171401" description="SH3b domain-containing protein" evidence="8">
    <location>
        <begin position="20"/>
        <end position="209"/>
    </location>
</feature>
<dbReference type="SMART" id="SM00287">
    <property type="entry name" value="SH3b"/>
    <property type="match status" value="1"/>
</dbReference>
<keyword evidence="6" id="KW-0175">Coiled coil</keyword>
<reference evidence="10 11" key="1">
    <citation type="submission" date="2006-09" db="EMBL/GenBank/DDBJ databases">
        <authorList>
            <person name="Emerson D."/>
            <person name="Ferriera S."/>
            <person name="Johnson J."/>
            <person name="Kravitz S."/>
            <person name="Halpern A."/>
            <person name="Remington K."/>
            <person name="Beeson K."/>
            <person name="Tran B."/>
            <person name="Rogers Y.-H."/>
            <person name="Friedman R."/>
            <person name="Venter J.C."/>
        </authorList>
    </citation>
    <scope>NUCLEOTIDE SEQUENCE [LARGE SCALE GENOMIC DNA]</scope>
    <source>
        <strain evidence="10 11">PV-1</strain>
    </source>
</reference>
<evidence type="ECO:0000256" key="6">
    <source>
        <dbReference type="SAM" id="Coils"/>
    </source>
</evidence>
<organism evidence="10 11">
    <name type="scientific">Mariprofundus ferrooxydans PV-1</name>
    <dbReference type="NCBI Taxonomy" id="314345"/>
    <lineage>
        <taxon>Bacteria</taxon>
        <taxon>Pseudomonadati</taxon>
        <taxon>Pseudomonadota</taxon>
        <taxon>Candidatius Mariprofundia</taxon>
        <taxon>Mariprofundales</taxon>
        <taxon>Mariprofundaceae</taxon>
        <taxon>Mariprofundus</taxon>
    </lineage>
</organism>
<comment type="subcellular location">
    <subcellularLocation>
        <location evidence="1">Membrane</location>
        <topology evidence="1">Single-pass membrane protein</topology>
    </subcellularLocation>
</comment>
<feature type="coiled-coil region" evidence="6">
    <location>
        <begin position="90"/>
        <end position="165"/>
    </location>
</feature>
<evidence type="ECO:0000256" key="7">
    <source>
        <dbReference type="SAM" id="Phobius"/>
    </source>
</evidence>